<dbReference type="PANTHER" id="PTHR13501">
    <property type="entry name" value="CHLOROPLAST 50S RIBOSOMAL PROTEIN L22-RELATED"/>
    <property type="match status" value="1"/>
</dbReference>
<organism evidence="5 6">
    <name type="scientific">Symbiodinium natans</name>
    <dbReference type="NCBI Taxonomy" id="878477"/>
    <lineage>
        <taxon>Eukaryota</taxon>
        <taxon>Sar</taxon>
        <taxon>Alveolata</taxon>
        <taxon>Dinophyceae</taxon>
        <taxon>Suessiales</taxon>
        <taxon>Symbiodiniaceae</taxon>
        <taxon>Symbiodinium</taxon>
    </lineage>
</organism>
<dbReference type="GO" id="GO:0006412">
    <property type="term" value="P:translation"/>
    <property type="evidence" value="ECO:0007669"/>
    <property type="project" value="InterPro"/>
</dbReference>
<dbReference type="Pfam" id="PF00237">
    <property type="entry name" value="Ribosomal_L22"/>
    <property type="match status" value="1"/>
</dbReference>
<name>A0A812K788_9DINO</name>
<dbReference type="AlphaFoldDB" id="A0A812K788"/>
<dbReference type="SUPFAM" id="SSF54843">
    <property type="entry name" value="Ribosomal protein L22"/>
    <property type="match status" value="1"/>
</dbReference>
<evidence type="ECO:0000256" key="2">
    <source>
        <dbReference type="ARBA" id="ARBA00022980"/>
    </source>
</evidence>
<evidence type="ECO:0000256" key="3">
    <source>
        <dbReference type="ARBA" id="ARBA00023274"/>
    </source>
</evidence>
<evidence type="ECO:0000313" key="6">
    <source>
        <dbReference type="Proteomes" id="UP000604046"/>
    </source>
</evidence>
<dbReference type="Gene3D" id="3.90.470.10">
    <property type="entry name" value="Ribosomal protein L22/L17"/>
    <property type="match status" value="1"/>
</dbReference>
<dbReference type="InterPro" id="IPR001063">
    <property type="entry name" value="Ribosomal_uL22"/>
</dbReference>
<dbReference type="InterPro" id="IPR047867">
    <property type="entry name" value="Ribosomal_uL22_bac/org-type"/>
</dbReference>
<dbReference type="GO" id="GO:0003735">
    <property type="term" value="F:structural constituent of ribosome"/>
    <property type="evidence" value="ECO:0007669"/>
    <property type="project" value="InterPro"/>
</dbReference>
<proteinExistence type="inferred from homology"/>
<sequence>MLLEFMPWRACRPTLVALQSAAANAQNQFNMDKSRLYVHSCKADRGPYSKRMRPVSKGQAHPYRRRQTHLEIRVREMTDEMMMKSDEFA</sequence>
<dbReference type="Proteomes" id="UP000604046">
    <property type="component" value="Unassembled WGS sequence"/>
</dbReference>
<dbReference type="CDD" id="cd00336">
    <property type="entry name" value="Ribosomal_L22"/>
    <property type="match status" value="1"/>
</dbReference>
<dbReference type="PANTHER" id="PTHR13501:SF8">
    <property type="entry name" value="LARGE RIBOSOMAL SUBUNIT PROTEIN UL22M"/>
    <property type="match status" value="1"/>
</dbReference>
<gene>
    <name evidence="5" type="primary">rpl22</name>
    <name evidence="5" type="ORF">SNAT2548_LOCUS8229</name>
</gene>
<keyword evidence="2 4" id="KW-0689">Ribosomal protein</keyword>
<protein>
    <submittedName>
        <fullName evidence="5">Rpl22 protein</fullName>
    </submittedName>
</protein>
<comment type="similarity">
    <text evidence="1 4">Belongs to the universal ribosomal protein uL22 family.</text>
</comment>
<keyword evidence="3 4" id="KW-0687">Ribonucleoprotein</keyword>
<evidence type="ECO:0000313" key="5">
    <source>
        <dbReference type="EMBL" id="CAE7221971.1"/>
    </source>
</evidence>
<comment type="caution">
    <text evidence="5">The sequence shown here is derived from an EMBL/GenBank/DDBJ whole genome shotgun (WGS) entry which is preliminary data.</text>
</comment>
<accession>A0A812K788</accession>
<evidence type="ECO:0000256" key="1">
    <source>
        <dbReference type="ARBA" id="ARBA00009451"/>
    </source>
</evidence>
<dbReference type="EMBL" id="CAJNDS010000602">
    <property type="protein sequence ID" value="CAE7221971.1"/>
    <property type="molecule type" value="Genomic_DNA"/>
</dbReference>
<dbReference type="OrthoDB" id="430880at2759"/>
<dbReference type="GO" id="GO:0015934">
    <property type="term" value="C:large ribosomal subunit"/>
    <property type="evidence" value="ECO:0007669"/>
    <property type="project" value="InterPro"/>
</dbReference>
<evidence type="ECO:0000256" key="4">
    <source>
        <dbReference type="RuleBase" id="RU004005"/>
    </source>
</evidence>
<reference evidence="5" key="1">
    <citation type="submission" date="2021-02" db="EMBL/GenBank/DDBJ databases">
        <authorList>
            <person name="Dougan E. K."/>
            <person name="Rhodes N."/>
            <person name="Thang M."/>
            <person name="Chan C."/>
        </authorList>
    </citation>
    <scope>NUCLEOTIDE SEQUENCE</scope>
</reference>
<dbReference type="InterPro" id="IPR036394">
    <property type="entry name" value="Ribosomal_uL22_sf"/>
</dbReference>
<keyword evidence="6" id="KW-1185">Reference proteome</keyword>